<dbReference type="EC" id="5.1.3.13" evidence="3 7"/>
<evidence type="ECO:0000256" key="1">
    <source>
        <dbReference type="ARBA" id="ARBA00001298"/>
    </source>
</evidence>
<dbReference type="AlphaFoldDB" id="A0A074KPF1"/>
<comment type="subunit">
    <text evidence="7">Homodimer.</text>
</comment>
<dbReference type="PANTHER" id="PTHR21047:SF2">
    <property type="entry name" value="THYMIDINE DIPHOSPHO-4-KETO-RHAMNOSE 3,5-EPIMERASE"/>
    <property type="match status" value="1"/>
</dbReference>
<feature type="site" description="Participates in a stacking interaction with the thymidine ring of dTDP-4-oxo-6-deoxyglucose" evidence="6">
    <location>
        <position position="138"/>
    </location>
</feature>
<dbReference type="SUPFAM" id="SSF51182">
    <property type="entry name" value="RmlC-like cupins"/>
    <property type="match status" value="1"/>
</dbReference>
<reference evidence="8 9" key="1">
    <citation type="submission" date="2014-04" db="EMBL/GenBank/DDBJ databases">
        <title>Characterization and application of a salt tolerant electro-active bacterium.</title>
        <authorList>
            <person name="Yang L."/>
            <person name="Wei S."/>
            <person name="Tay Q.X.M."/>
        </authorList>
    </citation>
    <scope>NUCLEOTIDE SEQUENCE [LARGE SCALE GENOMIC DNA]</scope>
    <source>
        <strain evidence="8 9">LY1</strain>
    </source>
</reference>
<dbReference type="CDD" id="cd00438">
    <property type="entry name" value="cupin_RmlC"/>
    <property type="match status" value="1"/>
</dbReference>
<organism evidence="8 9">
    <name type="scientific">Anditalea andensis</name>
    <dbReference type="NCBI Taxonomy" id="1048983"/>
    <lineage>
        <taxon>Bacteria</taxon>
        <taxon>Pseudomonadati</taxon>
        <taxon>Bacteroidota</taxon>
        <taxon>Cytophagia</taxon>
        <taxon>Cytophagales</taxon>
        <taxon>Cytophagaceae</taxon>
        <taxon>Anditalea</taxon>
    </lineage>
</organism>
<proteinExistence type="inferred from homology"/>
<evidence type="ECO:0000313" key="8">
    <source>
        <dbReference type="EMBL" id="KEO71836.1"/>
    </source>
</evidence>
<accession>A0A074KPF1</accession>
<evidence type="ECO:0000256" key="5">
    <source>
        <dbReference type="PIRSR" id="PIRSR600888-1"/>
    </source>
</evidence>
<name>A0A074KPF1_9BACT</name>
<dbReference type="InterPro" id="IPR011051">
    <property type="entry name" value="RmlC_Cupin_sf"/>
</dbReference>
<comment type="similarity">
    <text evidence="7">Belongs to the dTDP-4-dehydrorhamnose 3,5-epimerase family.</text>
</comment>
<dbReference type="Proteomes" id="UP000027821">
    <property type="component" value="Unassembled WGS sequence"/>
</dbReference>
<dbReference type="GO" id="GO:0019305">
    <property type="term" value="P:dTDP-rhamnose biosynthetic process"/>
    <property type="evidence" value="ECO:0007669"/>
    <property type="project" value="UniProtKB-UniRule"/>
</dbReference>
<dbReference type="RefSeq" id="WP_051720296.1">
    <property type="nucleotide sequence ID" value="NZ_JMIH01000037.1"/>
</dbReference>
<dbReference type="GO" id="GO:0008830">
    <property type="term" value="F:dTDP-4-dehydrorhamnose 3,5-epimerase activity"/>
    <property type="evidence" value="ECO:0007669"/>
    <property type="project" value="UniProtKB-UniRule"/>
</dbReference>
<dbReference type="Gene3D" id="2.60.120.10">
    <property type="entry name" value="Jelly Rolls"/>
    <property type="match status" value="1"/>
</dbReference>
<comment type="pathway">
    <text evidence="7">Carbohydrate biosynthesis; dTDP-L-rhamnose biosynthesis.</text>
</comment>
<keyword evidence="9" id="KW-1185">Reference proteome</keyword>
<dbReference type="OrthoDB" id="9800680at2"/>
<dbReference type="InterPro" id="IPR014710">
    <property type="entry name" value="RmlC-like_jellyroll"/>
</dbReference>
<evidence type="ECO:0000256" key="3">
    <source>
        <dbReference type="ARBA" id="ARBA00012098"/>
    </source>
</evidence>
<comment type="caution">
    <text evidence="8">The sequence shown here is derived from an EMBL/GenBank/DDBJ whole genome shotgun (WGS) entry which is preliminary data.</text>
</comment>
<dbReference type="EMBL" id="JMIH01000037">
    <property type="protein sequence ID" value="KEO71836.1"/>
    <property type="molecule type" value="Genomic_DNA"/>
</dbReference>
<dbReference type="Pfam" id="PF00908">
    <property type="entry name" value="dTDP_sugar_isom"/>
    <property type="match status" value="1"/>
</dbReference>
<dbReference type="STRING" id="1048983.EL17_21185"/>
<evidence type="ECO:0000256" key="4">
    <source>
        <dbReference type="ARBA" id="ARBA00019595"/>
    </source>
</evidence>
<evidence type="ECO:0000256" key="2">
    <source>
        <dbReference type="ARBA" id="ARBA00001997"/>
    </source>
</evidence>
<dbReference type="PANTHER" id="PTHR21047">
    <property type="entry name" value="DTDP-6-DEOXY-D-GLUCOSE-3,5 EPIMERASE"/>
    <property type="match status" value="1"/>
</dbReference>
<dbReference type="GO" id="GO:0005829">
    <property type="term" value="C:cytosol"/>
    <property type="evidence" value="ECO:0007669"/>
    <property type="project" value="TreeGrafter"/>
</dbReference>
<comment type="function">
    <text evidence="2 7">Catalyzes the epimerization of the C3' and C5'positions of dTDP-6-deoxy-D-xylo-4-hexulose, forming dTDP-6-deoxy-L-lyxo-4-hexulose.</text>
</comment>
<evidence type="ECO:0000256" key="7">
    <source>
        <dbReference type="RuleBase" id="RU364069"/>
    </source>
</evidence>
<dbReference type="NCBIfam" id="TIGR01221">
    <property type="entry name" value="rmlC"/>
    <property type="match status" value="1"/>
</dbReference>
<keyword evidence="7" id="KW-0413">Isomerase</keyword>
<evidence type="ECO:0000313" key="9">
    <source>
        <dbReference type="Proteomes" id="UP000027821"/>
    </source>
</evidence>
<comment type="catalytic activity">
    <reaction evidence="1 7">
        <text>dTDP-4-dehydro-6-deoxy-alpha-D-glucose = dTDP-4-dehydro-beta-L-rhamnose</text>
        <dbReference type="Rhea" id="RHEA:16969"/>
        <dbReference type="ChEBI" id="CHEBI:57649"/>
        <dbReference type="ChEBI" id="CHEBI:62830"/>
        <dbReference type="EC" id="5.1.3.13"/>
    </reaction>
</comment>
<feature type="active site" description="Proton acceptor" evidence="5">
    <location>
        <position position="62"/>
    </location>
</feature>
<feature type="active site" description="Proton donor" evidence="5">
    <location>
        <position position="132"/>
    </location>
</feature>
<evidence type="ECO:0000256" key="6">
    <source>
        <dbReference type="PIRSR" id="PIRSR600888-3"/>
    </source>
</evidence>
<protein>
    <recommendedName>
        <fullName evidence="4 7">dTDP-4-dehydrorhamnose 3,5-epimerase</fullName>
        <ecNumber evidence="3 7">5.1.3.13</ecNumber>
    </recommendedName>
    <alternativeName>
        <fullName evidence="7">Thymidine diphospho-4-keto-rhamnose 3,5-epimerase</fullName>
    </alternativeName>
</protein>
<dbReference type="GO" id="GO:0000271">
    <property type="term" value="P:polysaccharide biosynthetic process"/>
    <property type="evidence" value="ECO:0007669"/>
    <property type="project" value="TreeGrafter"/>
</dbReference>
<dbReference type="eggNOG" id="COG1898">
    <property type="taxonomic scope" value="Bacteria"/>
</dbReference>
<dbReference type="InterPro" id="IPR000888">
    <property type="entry name" value="RmlC-like"/>
</dbReference>
<gene>
    <name evidence="8" type="ORF">EL17_21185</name>
</gene>
<dbReference type="UniPathway" id="UPA00124"/>
<sequence length="203" mass="23694">MEFIRTDIPDVVICKPKVFGDHRGYFSETFRKDALEDFLGYQVNFCQDNESRSSFGVLRGLHYQLPPYTQSKLVRVQEGCVLDVAVDMRKGSPYYGQYVSVELSFENKQQLFVPRGFAHGFVVLSETATFAYKCDNYYAPKYDRGFIFSDQYVNIDWRLSPENIVLSDKDRNQPAFQDAEAFDYHQNLYDDEIEHDGKRHTLV</sequence>